<feature type="chain" id="PRO_5039311678" description="Lipoprotein" evidence="1">
    <location>
        <begin position="26"/>
        <end position="258"/>
    </location>
</feature>
<proteinExistence type="predicted"/>
<gene>
    <name evidence="2" type="ORF">CP975_23375</name>
</gene>
<sequence length="258" mass="27025">MTALPLASRARRAAFVSAMCAGMVAAVTSLTGCGGKAEDPDAGTNGVGKLSAPKIQSKSSKVAQAASAVRLSGTVVSKGHTYTLDMRLKGEGGEGSVTSKGQTFRLLRVGEQLFLKADSEFWTHERGQGDGKPQQADEAAAAKLDGKYVKVPQGDPAYEQLSGFTDKDVLLDGMLTLHGHLAKGDRGRTGALRTIKVTGDQGAGGTLSVSLDGKPYPLRLERGGHAGILKLTDWNKDFPLQPPAKSEMVDYGKQLPTS</sequence>
<reference evidence="2 3" key="1">
    <citation type="submission" date="2017-09" db="EMBL/GenBank/DDBJ databases">
        <authorList>
            <person name="Lee N."/>
            <person name="Cho B.-K."/>
        </authorList>
    </citation>
    <scope>NUCLEOTIDE SEQUENCE [LARGE SCALE GENOMIC DNA]</scope>
    <source>
        <strain evidence="2 3">ATCC 12461</strain>
    </source>
</reference>
<name>A0A5J6HNK7_STRAD</name>
<dbReference type="KEGG" id="salw:CP975_23375"/>
<dbReference type="OrthoDB" id="4312411at2"/>
<evidence type="ECO:0000256" key="1">
    <source>
        <dbReference type="SAM" id="SignalP"/>
    </source>
</evidence>
<organism evidence="2 3">
    <name type="scientific">Streptomyces alboniger</name>
    <dbReference type="NCBI Taxonomy" id="132473"/>
    <lineage>
        <taxon>Bacteria</taxon>
        <taxon>Bacillati</taxon>
        <taxon>Actinomycetota</taxon>
        <taxon>Actinomycetes</taxon>
        <taxon>Kitasatosporales</taxon>
        <taxon>Streptomycetaceae</taxon>
        <taxon>Streptomyces</taxon>
        <taxon>Streptomyces aurantiacus group</taxon>
    </lineage>
</organism>
<keyword evidence="1" id="KW-0732">Signal</keyword>
<evidence type="ECO:0000313" key="2">
    <source>
        <dbReference type="EMBL" id="QEV20073.1"/>
    </source>
</evidence>
<feature type="signal peptide" evidence="1">
    <location>
        <begin position="1"/>
        <end position="25"/>
    </location>
</feature>
<keyword evidence="3" id="KW-1185">Reference proteome</keyword>
<dbReference type="EMBL" id="CP023695">
    <property type="protein sequence ID" value="QEV20073.1"/>
    <property type="molecule type" value="Genomic_DNA"/>
</dbReference>
<protein>
    <recommendedName>
        <fullName evidence="4">Lipoprotein</fullName>
    </recommendedName>
</protein>
<dbReference type="Proteomes" id="UP000326553">
    <property type="component" value="Chromosome"/>
</dbReference>
<dbReference type="AlphaFoldDB" id="A0A5J6HNK7"/>
<evidence type="ECO:0008006" key="4">
    <source>
        <dbReference type="Google" id="ProtNLM"/>
    </source>
</evidence>
<accession>A0A5J6HNK7</accession>
<evidence type="ECO:0000313" key="3">
    <source>
        <dbReference type="Proteomes" id="UP000326553"/>
    </source>
</evidence>